<organism evidence="2 3">
    <name type="scientific">Neolewinella antarctica</name>
    <dbReference type="NCBI Taxonomy" id="442734"/>
    <lineage>
        <taxon>Bacteria</taxon>
        <taxon>Pseudomonadati</taxon>
        <taxon>Bacteroidota</taxon>
        <taxon>Saprospiria</taxon>
        <taxon>Saprospirales</taxon>
        <taxon>Lewinellaceae</taxon>
        <taxon>Neolewinella</taxon>
    </lineage>
</organism>
<dbReference type="InterPro" id="IPR001387">
    <property type="entry name" value="Cro/C1-type_HTH"/>
</dbReference>
<dbReference type="InterPro" id="IPR010982">
    <property type="entry name" value="Lambda_DNA-bd_dom_sf"/>
</dbReference>
<comment type="caution">
    <text evidence="2">The sequence shown here is derived from an EMBL/GenBank/DDBJ whole genome shotgun (WGS) entry which is preliminary data.</text>
</comment>
<dbReference type="Pfam" id="PF01381">
    <property type="entry name" value="HTH_3"/>
    <property type="match status" value="1"/>
</dbReference>
<dbReference type="Gene3D" id="1.10.260.40">
    <property type="entry name" value="lambda repressor-like DNA-binding domains"/>
    <property type="match status" value="1"/>
</dbReference>
<dbReference type="EMBL" id="JAATJH010000004">
    <property type="protein sequence ID" value="NJC27045.1"/>
    <property type="molecule type" value="Genomic_DNA"/>
</dbReference>
<keyword evidence="3" id="KW-1185">Reference proteome</keyword>
<sequence>MNSRSKYSVQKLPADVLSETATKVKILRKQRKYSQAELAERSGVSLGSLRRFEQTGHIAFESLLKISLILGRLTDFEGVLDAPTDLKKIERLFDKKLPE</sequence>
<evidence type="ECO:0000259" key="1">
    <source>
        <dbReference type="PROSITE" id="PS50943"/>
    </source>
</evidence>
<feature type="domain" description="HTH cro/C1-type" evidence="1">
    <location>
        <begin position="24"/>
        <end position="76"/>
    </location>
</feature>
<accession>A0ABX0XCQ5</accession>
<dbReference type="CDD" id="cd00093">
    <property type="entry name" value="HTH_XRE"/>
    <property type="match status" value="1"/>
</dbReference>
<dbReference type="Proteomes" id="UP000770785">
    <property type="component" value="Unassembled WGS sequence"/>
</dbReference>
<dbReference type="SMART" id="SM00530">
    <property type="entry name" value="HTH_XRE"/>
    <property type="match status" value="1"/>
</dbReference>
<dbReference type="RefSeq" id="WP_168037805.1">
    <property type="nucleotide sequence ID" value="NZ_JAATJH010000004.1"/>
</dbReference>
<name>A0ABX0XCQ5_9BACT</name>
<protein>
    <submittedName>
        <fullName evidence="2">Transcriptional regulator with XRE-family HTH domain</fullName>
    </submittedName>
</protein>
<evidence type="ECO:0000313" key="2">
    <source>
        <dbReference type="EMBL" id="NJC27045.1"/>
    </source>
</evidence>
<dbReference type="SUPFAM" id="SSF47413">
    <property type="entry name" value="lambda repressor-like DNA-binding domains"/>
    <property type="match status" value="1"/>
</dbReference>
<gene>
    <name evidence="2" type="ORF">GGR27_002558</name>
</gene>
<reference evidence="2 3" key="1">
    <citation type="submission" date="2020-03" db="EMBL/GenBank/DDBJ databases">
        <title>Genomic Encyclopedia of Type Strains, Phase IV (KMG-IV): sequencing the most valuable type-strain genomes for metagenomic binning, comparative biology and taxonomic classification.</title>
        <authorList>
            <person name="Goeker M."/>
        </authorList>
    </citation>
    <scope>NUCLEOTIDE SEQUENCE [LARGE SCALE GENOMIC DNA]</scope>
    <source>
        <strain evidence="2 3">DSM 105096</strain>
    </source>
</reference>
<dbReference type="PROSITE" id="PS50943">
    <property type="entry name" value="HTH_CROC1"/>
    <property type="match status" value="1"/>
</dbReference>
<evidence type="ECO:0000313" key="3">
    <source>
        <dbReference type="Proteomes" id="UP000770785"/>
    </source>
</evidence>
<proteinExistence type="predicted"/>